<name>W6Z6R8_COCMI</name>
<dbReference type="OrthoDB" id="3684807at2759"/>
<dbReference type="RefSeq" id="XP_007686075.1">
    <property type="nucleotide sequence ID" value="XM_007687885.1"/>
</dbReference>
<feature type="compositionally biased region" description="Polar residues" evidence="1">
    <location>
        <begin position="18"/>
        <end position="27"/>
    </location>
</feature>
<evidence type="ECO:0000313" key="2">
    <source>
        <dbReference type="EMBL" id="EUC47427.1"/>
    </source>
</evidence>
<sequence>MARRRSKKKSRKPRVRTESSGNDTPLSPQHVDARTNNRRSRGASEHIYGQSSYTGSSAELGVRACTNLDQGFSEESIRRQLGFVGGNPARTNPSMHRTWDESGVDSWWYACGSYVSTSGIALSSTSGEQETWQDCVYQGAFLHGDVAAAQRDAEGMVFGTSSCGSVAKRGEGEPQWDVNAYFAPLDTRHMQMVKRGKGRARDEWECDFCGLECFCWGLTDGVTDEEAVSL</sequence>
<dbReference type="EMBL" id="KI963953">
    <property type="protein sequence ID" value="EUC47427.1"/>
    <property type="molecule type" value="Genomic_DNA"/>
</dbReference>
<dbReference type="Proteomes" id="UP000054032">
    <property type="component" value="Unassembled WGS sequence"/>
</dbReference>
<accession>W6Z6R8</accession>
<protein>
    <submittedName>
        <fullName evidence="2">Uncharacterized protein</fullName>
    </submittedName>
</protein>
<gene>
    <name evidence="2" type="ORF">COCMIDRAFT_24743</name>
</gene>
<feature type="compositionally biased region" description="Basic residues" evidence="1">
    <location>
        <begin position="1"/>
        <end position="14"/>
    </location>
</feature>
<dbReference type="KEGG" id="bor:COCMIDRAFT_24743"/>
<dbReference type="AlphaFoldDB" id="W6Z6R8"/>
<dbReference type="GeneID" id="19120632"/>
<organism evidence="2 3">
    <name type="scientific">Bipolaris oryzae ATCC 44560</name>
    <dbReference type="NCBI Taxonomy" id="930090"/>
    <lineage>
        <taxon>Eukaryota</taxon>
        <taxon>Fungi</taxon>
        <taxon>Dikarya</taxon>
        <taxon>Ascomycota</taxon>
        <taxon>Pezizomycotina</taxon>
        <taxon>Dothideomycetes</taxon>
        <taxon>Pleosporomycetidae</taxon>
        <taxon>Pleosporales</taxon>
        <taxon>Pleosporineae</taxon>
        <taxon>Pleosporaceae</taxon>
        <taxon>Bipolaris</taxon>
    </lineage>
</organism>
<reference evidence="2 3" key="1">
    <citation type="journal article" date="2013" name="PLoS Genet.">
        <title>Comparative genome structure, secondary metabolite, and effector coding capacity across Cochliobolus pathogens.</title>
        <authorList>
            <person name="Condon B.J."/>
            <person name="Leng Y."/>
            <person name="Wu D."/>
            <person name="Bushley K.E."/>
            <person name="Ohm R.A."/>
            <person name="Otillar R."/>
            <person name="Martin J."/>
            <person name="Schackwitz W."/>
            <person name="Grimwood J."/>
            <person name="MohdZainudin N."/>
            <person name="Xue C."/>
            <person name="Wang R."/>
            <person name="Manning V.A."/>
            <person name="Dhillon B."/>
            <person name="Tu Z.J."/>
            <person name="Steffenson B.J."/>
            <person name="Salamov A."/>
            <person name="Sun H."/>
            <person name="Lowry S."/>
            <person name="LaButti K."/>
            <person name="Han J."/>
            <person name="Copeland A."/>
            <person name="Lindquist E."/>
            <person name="Barry K."/>
            <person name="Schmutz J."/>
            <person name="Baker S.E."/>
            <person name="Ciuffetti L.M."/>
            <person name="Grigoriev I.V."/>
            <person name="Zhong S."/>
            <person name="Turgeon B.G."/>
        </authorList>
    </citation>
    <scope>NUCLEOTIDE SEQUENCE [LARGE SCALE GENOMIC DNA]</scope>
    <source>
        <strain evidence="2 3">ATCC 44560</strain>
    </source>
</reference>
<keyword evidence="3" id="KW-1185">Reference proteome</keyword>
<evidence type="ECO:0000313" key="3">
    <source>
        <dbReference type="Proteomes" id="UP000054032"/>
    </source>
</evidence>
<dbReference type="HOGENOM" id="CLU_1204589_0_0_1"/>
<evidence type="ECO:0000256" key="1">
    <source>
        <dbReference type="SAM" id="MobiDB-lite"/>
    </source>
</evidence>
<feature type="region of interest" description="Disordered" evidence="1">
    <location>
        <begin position="1"/>
        <end position="50"/>
    </location>
</feature>
<proteinExistence type="predicted"/>